<dbReference type="GO" id="GO:0051301">
    <property type="term" value="P:cell division"/>
    <property type="evidence" value="ECO:0007669"/>
    <property type="project" value="UniProtKB-KW"/>
</dbReference>
<dbReference type="InterPro" id="IPR005549">
    <property type="entry name" value="Kinetochore_Nuf2_N"/>
</dbReference>
<keyword evidence="8" id="KW-0137">Centromere</keyword>
<protein>
    <recommendedName>
        <fullName evidence="10">Kinetochore protein Nuf2 N-terminal domain-containing protein</fullName>
    </recommendedName>
</protein>
<keyword evidence="5" id="KW-0498">Mitosis</keyword>
<dbReference type="GO" id="GO:0031262">
    <property type="term" value="C:Ndc80 complex"/>
    <property type="evidence" value="ECO:0007669"/>
    <property type="project" value="InterPro"/>
</dbReference>
<keyword evidence="12" id="KW-1185">Reference proteome</keyword>
<feature type="domain" description="Kinetochore protein Nuf2 N-terminal" evidence="10">
    <location>
        <begin position="1"/>
        <end position="45"/>
    </location>
</feature>
<feature type="coiled-coil region" evidence="9">
    <location>
        <begin position="61"/>
        <end position="130"/>
    </location>
</feature>
<proteinExistence type="inferred from homology"/>
<dbReference type="Gene3D" id="1.10.418.60">
    <property type="entry name" value="Ncd80 complex, Nuf2 subunit"/>
    <property type="match status" value="1"/>
</dbReference>
<keyword evidence="6 9" id="KW-0175">Coiled coil</keyword>
<evidence type="ECO:0000313" key="11">
    <source>
        <dbReference type="EMBL" id="CAI8041626.1"/>
    </source>
</evidence>
<dbReference type="AlphaFoldDB" id="A0AA35T6E4"/>
<keyword evidence="4" id="KW-0132">Cell division</keyword>
<evidence type="ECO:0000256" key="8">
    <source>
        <dbReference type="ARBA" id="ARBA00023328"/>
    </source>
</evidence>
<comment type="caution">
    <text evidence="11">The sequence shown here is derived from an EMBL/GenBank/DDBJ whole genome shotgun (WGS) entry which is preliminary data.</text>
</comment>
<dbReference type="Pfam" id="PF03800">
    <property type="entry name" value="Nuf2"/>
    <property type="match status" value="1"/>
</dbReference>
<evidence type="ECO:0000256" key="5">
    <source>
        <dbReference type="ARBA" id="ARBA00022776"/>
    </source>
</evidence>
<keyword evidence="3" id="KW-0158">Chromosome</keyword>
<evidence type="ECO:0000256" key="1">
    <source>
        <dbReference type="ARBA" id="ARBA00004584"/>
    </source>
</evidence>
<evidence type="ECO:0000256" key="7">
    <source>
        <dbReference type="ARBA" id="ARBA00023306"/>
    </source>
</evidence>
<reference evidence="11" key="1">
    <citation type="submission" date="2023-03" db="EMBL/GenBank/DDBJ databases">
        <authorList>
            <person name="Steffen K."/>
            <person name="Cardenas P."/>
        </authorList>
    </citation>
    <scope>NUCLEOTIDE SEQUENCE</scope>
</reference>
<evidence type="ECO:0000313" key="12">
    <source>
        <dbReference type="Proteomes" id="UP001174909"/>
    </source>
</evidence>
<dbReference type="Proteomes" id="UP001174909">
    <property type="component" value="Unassembled WGS sequence"/>
</dbReference>
<gene>
    <name evidence="11" type="ORF">GBAR_LOCUS23123</name>
</gene>
<comment type="similarity">
    <text evidence="2">Belongs to the NUF2 family.</text>
</comment>
<comment type="subcellular location">
    <subcellularLocation>
        <location evidence="1">Chromosome</location>
        <location evidence="1">Centromere</location>
    </subcellularLocation>
</comment>
<evidence type="ECO:0000256" key="3">
    <source>
        <dbReference type="ARBA" id="ARBA00022454"/>
    </source>
</evidence>
<dbReference type="EMBL" id="CASHTH010003197">
    <property type="protein sequence ID" value="CAI8041626.1"/>
    <property type="molecule type" value="Genomic_DNA"/>
</dbReference>
<name>A0AA35T6E4_GEOBA</name>
<dbReference type="InterPro" id="IPR038275">
    <property type="entry name" value="Nuf2_N_sf"/>
</dbReference>
<evidence type="ECO:0000256" key="4">
    <source>
        <dbReference type="ARBA" id="ARBA00022618"/>
    </source>
</evidence>
<sequence>MKKLMENCAVPDFRLEDIVNTDAKRTCRILSAILNFIKFHVHMAREGQELEEVMGQQLSELASATHRNAELKQKLGSMQRQKQEEREHEEELEMIIAEQEDLIQRRKEQEVTLRQHLQDVEEQLQKETQKKAILDSGLDKSSQRTEDLRKQIVTSPDKLRARLVKLQQEVEEIKSGTQDSDRLKRMWESLATRAQHIPNHVLKGLDEDMEALTMKTNKASDLESHFTEAIEEKIARQKQTLKEVSSKNQNLVRHLKFVAKEAHEVAYDDQKMLSSQSSKSELERDVYQLQTQVHALQVSEELFARKMDTVKEKVCTFEFLFNALHLYIAGDDENTT</sequence>
<evidence type="ECO:0000256" key="9">
    <source>
        <dbReference type="SAM" id="Coils"/>
    </source>
</evidence>
<organism evidence="11 12">
    <name type="scientific">Geodia barretti</name>
    <name type="common">Barrett's horny sponge</name>
    <dbReference type="NCBI Taxonomy" id="519541"/>
    <lineage>
        <taxon>Eukaryota</taxon>
        <taxon>Metazoa</taxon>
        <taxon>Porifera</taxon>
        <taxon>Demospongiae</taxon>
        <taxon>Heteroscleromorpha</taxon>
        <taxon>Tetractinellida</taxon>
        <taxon>Astrophorina</taxon>
        <taxon>Geodiidae</taxon>
        <taxon>Geodia</taxon>
    </lineage>
</organism>
<evidence type="ECO:0000256" key="2">
    <source>
        <dbReference type="ARBA" id="ARBA00005498"/>
    </source>
</evidence>
<accession>A0AA35T6E4</accession>
<evidence type="ECO:0000256" key="6">
    <source>
        <dbReference type="ARBA" id="ARBA00023054"/>
    </source>
</evidence>
<keyword evidence="7" id="KW-0131">Cell cycle</keyword>
<evidence type="ECO:0000259" key="10">
    <source>
        <dbReference type="Pfam" id="PF03800"/>
    </source>
</evidence>